<accession>A0A6C0F7Y9</accession>
<feature type="transmembrane region" description="Helical" evidence="1">
    <location>
        <begin position="6"/>
        <end position="24"/>
    </location>
</feature>
<keyword evidence="1" id="KW-0472">Membrane</keyword>
<reference evidence="2" key="1">
    <citation type="journal article" date="2020" name="Nature">
        <title>Giant virus diversity and host interactions through global metagenomics.</title>
        <authorList>
            <person name="Schulz F."/>
            <person name="Roux S."/>
            <person name="Paez-Espino D."/>
            <person name="Jungbluth S."/>
            <person name="Walsh D.A."/>
            <person name="Denef V.J."/>
            <person name="McMahon K.D."/>
            <person name="Konstantinidis K.T."/>
            <person name="Eloe-Fadrosh E.A."/>
            <person name="Kyrpides N.C."/>
            <person name="Woyke T."/>
        </authorList>
    </citation>
    <scope>NUCLEOTIDE SEQUENCE</scope>
    <source>
        <strain evidence="2">GVMAG-S-ERX556049-19</strain>
    </source>
</reference>
<keyword evidence="1" id="KW-0812">Transmembrane</keyword>
<keyword evidence="1" id="KW-1133">Transmembrane helix</keyword>
<proteinExistence type="predicted"/>
<protein>
    <submittedName>
        <fullName evidence="2">Uncharacterized protein</fullName>
    </submittedName>
</protein>
<dbReference type="EMBL" id="MN738822">
    <property type="protein sequence ID" value="QHT37946.1"/>
    <property type="molecule type" value="Genomic_DNA"/>
</dbReference>
<feature type="transmembrane region" description="Helical" evidence="1">
    <location>
        <begin position="206"/>
        <end position="224"/>
    </location>
</feature>
<evidence type="ECO:0000256" key="1">
    <source>
        <dbReference type="SAM" id="Phobius"/>
    </source>
</evidence>
<feature type="transmembrane region" description="Helical" evidence="1">
    <location>
        <begin position="36"/>
        <end position="53"/>
    </location>
</feature>
<evidence type="ECO:0000313" key="2">
    <source>
        <dbReference type="EMBL" id="QHT37946.1"/>
    </source>
</evidence>
<dbReference type="AlphaFoldDB" id="A0A6C0F7Y9"/>
<organism evidence="2">
    <name type="scientific">viral metagenome</name>
    <dbReference type="NCBI Taxonomy" id="1070528"/>
    <lineage>
        <taxon>unclassified sequences</taxon>
        <taxon>metagenomes</taxon>
        <taxon>organismal metagenomes</taxon>
    </lineage>
</organism>
<feature type="transmembrane region" description="Helical" evidence="1">
    <location>
        <begin position="167"/>
        <end position="185"/>
    </location>
</feature>
<sequence>MDLNLATFIFLFLRLAPFILITFFTLSSVFNNDLRGLIYIFGVLLSIFTNYLIGNNKSLGDFIGNVGIEEEDKSAICDFAVFGTDKASIIPIGETIISFTFFYLFTTLTLKDQKHINDTIDFSSIPNVPSLGECFVTPWQMLSLDFLKFIPMMFYSTPNTSENLPTIIFFTVLILFDVFWNTNLFRSLKELMYVDTKYCYTLKQSGFAYLIGLIIGVIWANIIYSSKTPELQYFPEYKNNEMCKKASPTKYKCTVYKNGEMVKNLS</sequence>
<feature type="transmembrane region" description="Helical" evidence="1">
    <location>
        <begin position="89"/>
        <end position="110"/>
    </location>
</feature>
<name>A0A6C0F7Y9_9ZZZZ</name>